<name>A0ABP4JHW5_9ACTN</name>
<feature type="transmembrane region" description="Helical" evidence="10">
    <location>
        <begin position="229"/>
        <end position="248"/>
    </location>
</feature>
<dbReference type="SUPFAM" id="SSF81665">
    <property type="entry name" value="Calcium ATPase, transmembrane domain M"/>
    <property type="match status" value="1"/>
</dbReference>
<dbReference type="InterPro" id="IPR004014">
    <property type="entry name" value="ATPase_P-typ_cation-transptr_N"/>
</dbReference>
<feature type="transmembrane region" description="Helical" evidence="10">
    <location>
        <begin position="782"/>
        <end position="801"/>
    </location>
</feature>
<feature type="domain" description="Cation-transporting P-type ATPase N-terminal" evidence="11">
    <location>
        <begin position="2"/>
        <end position="70"/>
    </location>
</feature>
<dbReference type="InterPro" id="IPR008250">
    <property type="entry name" value="ATPase_P-typ_transduc_dom_A_sf"/>
</dbReference>
<dbReference type="Proteomes" id="UP001500973">
    <property type="component" value="Unassembled WGS sequence"/>
</dbReference>
<dbReference type="SFLD" id="SFLDS00003">
    <property type="entry name" value="Haloacid_Dehalogenase"/>
    <property type="match status" value="1"/>
</dbReference>
<dbReference type="Pfam" id="PF00689">
    <property type="entry name" value="Cation_ATPase_C"/>
    <property type="match status" value="1"/>
</dbReference>
<dbReference type="Gene3D" id="2.70.150.10">
    <property type="entry name" value="Calcium-transporting ATPase, cytoplasmic transduction domain A"/>
    <property type="match status" value="1"/>
</dbReference>
<dbReference type="InterPro" id="IPR018303">
    <property type="entry name" value="ATPase_P-typ_P_site"/>
</dbReference>
<evidence type="ECO:0000256" key="3">
    <source>
        <dbReference type="ARBA" id="ARBA00022741"/>
    </source>
</evidence>
<protein>
    <submittedName>
        <fullName evidence="12">Cation-translocating P-type ATPase</fullName>
    </submittedName>
</protein>
<dbReference type="PANTHER" id="PTHR42861">
    <property type="entry name" value="CALCIUM-TRANSPORTING ATPASE"/>
    <property type="match status" value="1"/>
</dbReference>
<proteinExistence type="predicted"/>
<evidence type="ECO:0000259" key="11">
    <source>
        <dbReference type="SMART" id="SM00831"/>
    </source>
</evidence>
<dbReference type="InterPro" id="IPR023298">
    <property type="entry name" value="ATPase_P-typ_TM_dom_sf"/>
</dbReference>
<keyword evidence="13" id="KW-1185">Reference proteome</keyword>
<evidence type="ECO:0000256" key="2">
    <source>
        <dbReference type="ARBA" id="ARBA00022692"/>
    </source>
</evidence>
<dbReference type="InterPro" id="IPR023299">
    <property type="entry name" value="ATPase_P-typ_cyto_dom_N"/>
</dbReference>
<evidence type="ECO:0000256" key="10">
    <source>
        <dbReference type="SAM" id="Phobius"/>
    </source>
</evidence>
<dbReference type="PRINTS" id="PR00119">
    <property type="entry name" value="CATATPASE"/>
</dbReference>
<evidence type="ECO:0000256" key="9">
    <source>
        <dbReference type="SAM" id="MobiDB-lite"/>
    </source>
</evidence>
<dbReference type="PROSITE" id="PS00154">
    <property type="entry name" value="ATPASE_E1_E2"/>
    <property type="match status" value="1"/>
</dbReference>
<evidence type="ECO:0000256" key="8">
    <source>
        <dbReference type="ARBA" id="ARBA00049360"/>
    </source>
</evidence>
<dbReference type="Gene3D" id="1.20.1110.10">
    <property type="entry name" value="Calcium-transporting ATPase, transmembrane domain"/>
    <property type="match status" value="1"/>
</dbReference>
<evidence type="ECO:0000256" key="6">
    <source>
        <dbReference type="ARBA" id="ARBA00022989"/>
    </source>
</evidence>
<feature type="compositionally biased region" description="Gly residues" evidence="9">
    <location>
        <begin position="881"/>
        <end position="894"/>
    </location>
</feature>
<dbReference type="NCBIfam" id="TIGR01494">
    <property type="entry name" value="ATPase_P-type"/>
    <property type="match status" value="2"/>
</dbReference>
<keyword evidence="7 10" id="KW-0472">Membrane</keyword>
<dbReference type="InterPro" id="IPR044492">
    <property type="entry name" value="P_typ_ATPase_HD_dom"/>
</dbReference>
<comment type="catalytic activity">
    <reaction evidence="8">
        <text>ATP + H2O = ADP + phosphate + H(+)</text>
        <dbReference type="Rhea" id="RHEA:13065"/>
        <dbReference type="ChEBI" id="CHEBI:15377"/>
        <dbReference type="ChEBI" id="CHEBI:15378"/>
        <dbReference type="ChEBI" id="CHEBI:30616"/>
        <dbReference type="ChEBI" id="CHEBI:43474"/>
        <dbReference type="ChEBI" id="CHEBI:456216"/>
    </reaction>
</comment>
<dbReference type="InterPro" id="IPR036412">
    <property type="entry name" value="HAD-like_sf"/>
</dbReference>
<dbReference type="Pfam" id="PF13246">
    <property type="entry name" value="Cation_ATPase"/>
    <property type="match status" value="1"/>
</dbReference>
<keyword evidence="3" id="KW-0547">Nucleotide-binding</keyword>
<gene>
    <name evidence="12" type="ORF">GCM10009601_23990</name>
</gene>
<evidence type="ECO:0000313" key="13">
    <source>
        <dbReference type="Proteomes" id="UP001500973"/>
    </source>
</evidence>
<dbReference type="Pfam" id="PF00122">
    <property type="entry name" value="E1-E2_ATPase"/>
    <property type="match status" value="1"/>
</dbReference>
<dbReference type="SFLD" id="SFLDG00002">
    <property type="entry name" value="C1.7:_P-type_atpase_like"/>
    <property type="match status" value="1"/>
</dbReference>
<dbReference type="SFLD" id="SFLDF00027">
    <property type="entry name" value="p-type_atpase"/>
    <property type="match status" value="1"/>
</dbReference>
<evidence type="ECO:0000256" key="7">
    <source>
        <dbReference type="ARBA" id="ARBA00023136"/>
    </source>
</evidence>
<accession>A0ABP4JHW5</accession>
<dbReference type="SUPFAM" id="SSF81653">
    <property type="entry name" value="Calcium ATPase, transduction domain A"/>
    <property type="match status" value="1"/>
</dbReference>
<dbReference type="SMART" id="SM00831">
    <property type="entry name" value="Cation_ATPase_N"/>
    <property type="match status" value="1"/>
</dbReference>
<feature type="region of interest" description="Disordered" evidence="9">
    <location>
        <begin position="871"/>
        <end position="911"/>
    </location>
</feature>
<sequence>MADGRRADPLVRETTGLTSAEAARRLRVHGPNEIPSRPPTPVWRRVLQQLRDPLILVLLVAAALTIATGDLSDAAVILLVIVVNTVVGVVQEVRAEQAVRALSAMSAPEARVVRDGAERSVPAAEVVPGDLVLLAEGDIVPADGKVVDAAQLLADESSLTGESVPVEKAPDADGPRGTVSAGTVVVRGRGRMEVTATGAAGALGRIAALMGTGPGLTPLQRRLVRFGRVLAAAVVVLCAVVLALGLVRGQPVELMIVAAISLAVAAVPESLPAVVTLSLALGARRMADRRAIVRRLPAVETLGSVTVIATDKTGTLTEGRMAAERLWTPHGGATVTGEGYAPEGGVLRDGRTVGVDDAPDLAALLRVAMLCNDAALQPPRGASEGDEGTAERRAVPDGSDEWSALGDPTEAALLVAGARLGLDRQELDRTLPRVGEIPFDSGRKRMTTVHRRPGGGVLIACKGAPEALLRPDVLSDGPETLSRAAAEAERLARHGYRVLAVASAERRTAQQPPSWESGLSLLGLVGIVDPPRSRSAGTMAACKRAGIVPVLITGDHPLTARAVAERLGIASRDEEVTTGRLIREGRAGDLTGVRVFARTTPEQKLDIVEAWRGAGHVVAMTGDGVNDGPALRRADIGVAMGRRGTEVARQAADLVLADDNPGTIVAAVEEGRRVYDNVRRFLLYGLAGGTAEILVMLFGPFLGMPLPLLPAQILWINLLTHGIPGVALGAEPVAPDAMRRPPRPPEESVLGAGLWPRILLMGAFIATVTLVVGVWARETGRPWQSMLFLVLGATQLGVALGSRARPGSLANPFLLVAVGAALALQVAGVYLPPLQELLGTQPLAPADLVIAFLLSGLGHVVMRLQTRLRPERSPGIAPHDSGGGTEGFGRGLVGGLRELRDGKSGETRRLR</sequence>
<dbReference type="PRINTS" id="PR00120">
    <property type="entry name" value="HATPASE"/>
</dbReference>
<evidence type="ECO:0000256" key="5">
    <source>
        <dbReference type="ARBA" id="ARBA00022967"/>
    </source>
</evidence>
<evidence type="ECO:0000313" key="12">
    <source>
        <dbReference type="EMBL" id="GAA1422452.1"/>
    </source>
</evidence>
<reference evidence="13" key="1">
    <citation type="journal article" date="2019" name="Int. J. Syst. Evol. Microbiol.">
        <title>The Global Catalogue of Microorganisms (GCM) 10K type strain sequencing project: providing services to taxonomists for standard genome sequencing and annotation.</title>
        <authorList>
            <consortium name="The Broad Institute Genomics Platform"/>
            <consortium name="The Broad Institute Genome Sequencing Center for Infectious Disease"/>
            <person name="Wu L."/>
            <person name="Ma J."/>
        </authorList>
    </citation>
    <scope>NUCLEOTIDE SEQUENCE [LARGE SCALE GENOMIC DNA]</scope>
    <source>
        <strain evidence="13">JCM 11756</strain>
    </source>
</reference>
<feature type="transmembrane region" description="Helical" evidence="10">
    <location>
        <begin position="681"/>
        <end position="702"/>
    </location>
</feature>
<feature type="transmembrane region" description="Helical" evidence="10">
    <location>
        <begin position="53"/>
        <end position="69"/>
    </location>
</feature>
<dbReference type="InterPro" id="IPR059000">
    <property type="entry name" value="ATPase_P-type_domA"/>
</dbReference>
<dbReference type="InterPro" id="IPR006068">
    <property type="entry name" value="ATPase_P-typ_cation-transptr_C"/>
</dbReference>
<organism evidence="12 13">
    <name type="scientific">Streptomyces thermospinosisporus</name>
    <dbReference type="NCBI Taxonomy" id="161482"/>
    <lineage>
        <taxon>Bacteria</taxon>
        <taxon>Bacillati</taxon>
        <taxon>Actinomycetota</taxon>
        <taxon>Actinomycetes</taxon>
        <taxon>Kitasatosporales</taxon>
        <taxon>Streptomycetaceae</taxon>
        <taxon>Streptomyces</taxon>
    </lineage>
</organism>
<comment type="caution">
    <text evidence="12">The sequence shown here is derived from an EMBL/GenBank/DDBJ whole genome shotgun (WGS) entry which is preliminary data.</text>
</comment>
<feature type="transmembrane region" description="Helical" evidence="10">
    <location>
        <begin position="714"/>
        <end position="734"/>
    </location>
</feature>
<dbReference type="RefSeq" id="WP_344012329.1">
    <property type="nucleotide sequence ID" value="NZ_BAAAIZ010000030.1"/>
</dbReference>
<dbReference type="Gene3D" id="3.40.50.1000">
    <property type="entry name" value="HAD superfamily/HAD-like"/>
    <property type="match status" value="1"/>
</dbReference>
<feature type="region of interest" description="Disordered" evidence="9">
    <location>
        <begin position="377"/>
        <end position="406"/>
    </location>
</feature>
<dbReference type="Pfam" id="PF00690">
    <property type="entry name" value="Cation_ATPase_N"/>
    <property type="match status" value="1"/>
</dbReference>
<feature type="transmembrane region" description="Helical" evidence="10">
    <location>
        <begin position="754"/>
        <end position="776"/>
    </location>
</feature>
<dbReference type="Gene3D" id="3.40.1110.10">
    <property type="entry name" value="Calcium-transporting ATPase, cytoplasmic domain N"/>
    <property type="match status" value="1"/>
</dbReference>
<keyword evidence="4" id="KW-0067">ATP-binding</keyword>
<keyword evidence="5" id="KW-1278">Translocase</keyword>
<dbReference type="SUPFAM" id="SSF56784">
    <property type="entry name" value="HAD-like"/>
    <property type="match status" value="1"/>
</dbReference>
<dbReference type="InterPro" id="IPR023214">
    <property type="entry name" value="HAD_sf"/>
</dbReference>
<evidence type="ECO:0000256" key="4">
    <source>
        <dbReference type="ARBA" id="ARBA00022840"/>
    </source>
</evidence>
<keyword evidence="2 10" id="KW-0812">Transmembrane</keyword>
<dbReference type="EMBL" id="BAAAIZ010000030">
    <property type="protein sequence ID" value="GAA1422452.1"/>
    <property type="molecule type" value="Genomic_DNA"/>
</dbReference>
<feature type="transmembrane region" description="Helical" evidence="10">
    <location>
        <begin position="254"/>
        <end position="281"/>
    </location>
</feature>
<feature type="compositionally biased region" description="Basic and acidic residues" evidence="9">
    <location>
        <begin position="897"/>
        <end position="911"/>
    </location>
</feature>
<keyword evidence="6 10" id="KW-1133">Transmembrane helix</keyword>
<dbReference type="SUPFAM" id="SSF81660">
    <property type="entry name" value="Metal cation-transporting ATPase, ATP-binding domain N"/>
    <property type="match status" value="1"/>
</dbReference>
<feature type="transmembrane region" description="Helical" evidence="10">
    <location>
        <begin position="843"/>
        <end position="862"/>
    </location>
</feature>
<feature type="transmembrane region" description="Helical" evidence="10">
    <location>
        <begin position="813"/>
        <end position="831"/>
    </location>
</feature>
<evidence type="ECO:0000256" key="1">
    <source>
        <dbReference type="ARBA" id="ARBA00004651"/>
    </source>
</evidence>
<comment type="subcellular location">
    <subcellularLocation>
        <location evidence="1">Cell membrane</location>
        <topology evidence="1">Multi-pass membrane protein</topology>
    </subcellularLocation>
</comment>
<feature type="transmembrane region" description="Helical" evidence="10">
    <location>
        <begin position="75"/>
        <end position="93"/>
    </location>
</feature>
<dbReference type="InterPro" id="IPR001757">
    <property type="entry name" value="P_typ_ATPase"/>
</dbReference>